<dbReference type="GO" id="GO:0005737">
    <property type="term" value="C:cytoplasm"/>
    <property type="evidence" value="ECO:0007669"/>
    <property type="project" value="TreeGrafter"/>
</dbReference>
<dbReference type="GO" id="GO:0000245">
    <property type="term" value="P:spliceosomal complex assembly"/>
    <property type="evidence" value="ECO:0007669"/>
    <property type="project" value="TreeGrafter"/>
</dbReference>
<keyword evidence="2 10" id="KW-0723">Serine/threonine-protein kinase</keyword>
<comment type="catalytic activity">
    <reaction evidence="8">
        <text>L-seryl-[protein] + ATP = O-phospho-L-seryl-[protein] + ADP + H(+)</text>
        <dbReference type="Rhea" id="RHEA:17989"/>
        <dbReference type="Rhea" id="RHEA-COMP:9863"/>
        <dbReference type="Rhea" id="RHEA-COMP:11604"/>
        <dbReference type="ChEBI" id="CHEBI:15378"/>
        <dbReference type="ChEBI" id="CHEBI:29999"/>
        <dbReference type="ChEBI" id="CHEBI:30616"/>
        <dbReference type="ChEBI" id="CHEBI:83421"/>
        <dbReference type="ChEBI" id="CHEBI:456216"/>
        <dbReference type="EC" id="2.7.11.1"/>
    </reaction>
</comment>
<dbReference type="InterPro" id="IPR011009">
    <property type="entry name" value="Kinase-like_dom_sf"/>
</dbReference>
<gene>
    <name evidence="12" type="ORF">P174DRAFT_449640</name>
</gene>
<dbReference type="PROSITE" id="PS00107">
    <property type="entry name" value="PROTEIN_KINASE_ATP"/>
    <property type="match status" value="1"/>
</dbReference>
<evidence type="ECO:0000256" key="10">
    <source>
        <dbReference type="RuleBase" id="RU000304"/>
    </source>
</evidence>
<proteinExistence type="inferred from homology"/>
<sequence>MAIQRLLRFEASRLRFLTRTVARYTSDCHSNINHEEDSSTSYDATKYYPACIGELIQDKYRLISKLGWGGNSSVWLAKDTSRWPWQSDRYYALKISNCGVRDREFAQEELLISRHISQLKSSHQGRAYVRVANAYFDIQGPYGEHTCLVFDPLREPLWRLGRQFGGIGVPPNVLKAFLRLLLEGLDFLHTECRIIHTDLKSENLLVGFENDTILDRYVHHQESHPPPYKIGAGRRRICQSRPDFGRLQGGMRCVKIADFSTAVFGDQSTPHTHDIQPRQFRAPEVLLQCAWSYSADIWNLGTALWELLGETDLFDCIDHRANAYGRGAHLAQIFRLLGPPPLRFLERVDPTIRSILFSDDGTTSYPS</sequence>
<dbReference type="Pfam" id="PF00069">
    <property type="entry name" value="Pkinase"/>
    <property type="match status" value="1"/>
</dbReference>
<dbReference type="EMBL" id="MSZS01000003">
    <property type="protein sequence ID" value="PKX95174.1"/>
    <property type="molecule type" value="Genomic_DNA"/>
</dbReference>
<dbReference type="VEuPathDB" id="FungiDB:P174DRAFT_449640"/>
<dbReference type="GO" id="GO:0005634">
    <property type="term" value="C:nucleus"/>
    <property type="evidence" value="ECO:0007669"/>
    <property type="project" value="TreeGrafter"/>
</dbReference>
<dbReference type="PROSITE" id="PS50011">
    <property type="entry name" value="PROTEIN_KINASE_DOM"/>
    <property type="match status" value="1"/>
</dbReference>
<reference evidence="13" key="1">
    <citation type="journal article" date="2018" name="Proc. Natl. Acad. Sci. U.S.A.">
        <title>Linking secondary metabolites to gene clusters through genome sequencing of six diverse Aspergillus species.</title>
        <authorList>
            <person name="Kaerboelling I."/>
            <person name="Vesth T.C."/>
            <person name="Frisvad J.C."/>
            <person name="Nybo J.L."/>
            <person name="Theobald S."/>
            <person name="Kuo A."/>
            <person name="Bowyer P."/>
            <person name="Matsuda Y."/>
            <person name="Mondo S."/>
            <person name="Lyhne E.K."/>
            <person name="Kogle M.E."/>
            <person name="Clum A."/>
            <person name="Lipzen A."/>
            <person name="Salamov A."/>
            <person name="Ngan C.Y."/>
            <person name="Daum C."/>
            <person name="Chiniquy J."/>
            <person name="Barry K."/>
            <person name="LaButti K."/>
            <person name="Haridas S."/>
            <person name="Simmons B.A."/>
            <person name="Magnuson J.K."/>
            <person name="Mortensen U.H."/>
            <person name="Larsen T.O."/>
            <person name="Grigoriev I.V."/>
            <person name="Baker S.E."/>
            <person name="Andersen M.R."/>
        </authorList>
    </citation>
    <scope>NUCLEOTIDE SEQUENCE [LARGE SCALE GENOMIC DNA]</scope>
    <source>
        <strain evidence="13">IBT 16806</strain>
    </source>
</reference>
<comment type="catalytic activity">
    <reaction evidence="7">
        <text>L-threonyl-[protein] + ATP = O-phospho-L-threonyl-[protein] + ADP + H(+)</text>
        <dbReference type="Rhea" id="RHEA:46608"/>
        <dbReference type="Rhea" id="RHEA-COMP:11060"/>
        <dbReference type="Rhea" id="RHEA-COMP:11605"/>
        <dbReference type="ChEBI" id="CHEBI:15378"/>
        <dbReference type="ChEBI" id="CHEBI:30013"/>
        <dbReference type="ChEBI" id="CHEBI:30616"/>
        <dbReference type="ChEBI" id="CHEBI:61977"/>
        <dbReference type="ChEBI" id="CHEBI:456216"/>
        <dbReference type="EC" id="2.7.11.1"/>
    </reaction>
</comment>
<comment type="caution">
    <text evidence="12">The sequence shown here is derived from an EMBL/GenBank/DDBJ whole genome shotgun (WGS) entry which is preliminary data.</text>
</comment>
<evidence type="ECO:0000256" key="6">
    <source>
        <dbReference type="ARBA" id="ARBA00022840"/>
    </source>
</evidence>
<keyword evidence="6 9" id="KW-0067">ATP-binding</keyword>
<evidence type="ECO:0000256" key="9">
    <source>
        <dbReference type="PROSITE-ProRule" id="PRU10141"/>
    </source>
</evidence>
<keyword evidence="13" id="KW-1185">Reference proteome</keyword>
<dbReference type="RefSeq" id="XP_024683769.1">
    <property type="nucleotide sequence ID" value="XM_024828862.1"/>
</dbReference>
<evidence type="ECO:0000256" key="5">
    <source>
        <dbReference type="ARBA" id="ARBA00022777"/>
    </source>
</evidence>
<evidence type="ECO:0000256" key="1">
    <source>
        <dbReference type="ARBA" id="ARBA00012513"/>
    </source>
</evidence>
<dbReference type="Gene3D" id="3.30.200.20">
    <property type="entry name" value="Phosphorylase Kinase, domain 1"/>
    <property type="match status" value="1"/>
</dbReference>
<evidence type="ECO:0000256" key="2">
    <source>
        <dbReference type="ARBA" id="ARBA00022527"/>
    </source>
</evidence>
<keyword evidence="4 9" id="KW-0547">Nucleotide-binding</keyword>
<evidence type="ECO:0000313" key="12">
    <source>
        <dbReference type="EMBL" id="PKX95174.1"/>
    </source>
</evidence>
<dbReference type="GO" id="GO:0004674">
    <property type="term" value="F:protein serine/threonine kinase activity"/>
    <property type="evidence" value="ECO:0007669"/>
    <property type="project" value="UniProtKB-KW"/>
</dbReference>
<dbReference type="GO" id="GO:0005524">
    <property type="term" value="F:ATP binding"/>
    <property type="evidence" value="ECO:0007669"/>
    <property type="project" value="UniProtKB-UniRule"/>
</dbReference>
<dbReference type="InterPro" id="IPR000719">
    <property type="entry name" value="Prot_kinase_dom"/>
</dbReference>
<dbReference type="InterPro" id="IPR017441">
    <property type="entry name" value="Protein_kinase_ATP_BS"/>
</dbReference>
<dbReference type="PANTHER" id="PTHR47634">
    <property type="entry name" value="PROTEIN KINASE DOMAIN-CONTAINING PROTEIN-RELATED"/>
    <property type="match status" value="1"/>
</dbReference>
<name>A0A2I1CC39_ASPN1</name>
<evidence type="ECO:0000256" key="7">
    <source>
        <dbReference type="ARBA" id="ARBA00047899"/>
    </source>
</evidence>
<feature type="binding site" evidence="9">
    <location>
        <position position="94"/>
    </location>
    <ligand>
        <name>ATP</name>
        <dbReference type="ChEBI" id="CHEBI:30616"/>
    </ligand>
</feature>
<protein>
    <recommendedName>
        <fullName evidence="1">non-specific serine/threonine protein kinase</fullName>
        <ecNumber evidence="1">2.7.11.1</ecNumber>
    </recommendedName>
</protein>
<feature type="domain" description="Protein kinase" evidence="11">
    <location>
        <begin position="60"/>
        <end position="367"/>
    </location>
</feature>
<dbReference type="InterPro" id="IPR051334">
    <property type="entry name" value="SRPK"/>
</dbReference>
<evidence type="ECO:0000259" key="11">
    <source>
        <dbReference type="PROSITE" id="PS50011"/>
    </source>
</evidence>
<organism evidence="12 13">
    <name type="scientific">Aspergillus novofumigatus (strain IBT 16806)</name>
    <dbReference type="NCBI Taxonomy" id="1392255"/>
    <lineage>
        <taxon>Eukaryota</taxon>
        <taxon>Fungi</taxon>
        <taxon>Dikarya</taxon>
        <taxon>Ascomycota</taxon>
        <taxon>Pezizomycotina</taxon>
        <taxon>Eurotiomycetes</taxon>
        <taxon>Eurotiomycetidae</taxon>
        <taxon>Eurotiales</taxon>
        <taxon>Aspergillaceae</taxon>
        <taxon>Aspergillus</taxon>
        <taxon>Aspergillus subgen. Fumigati</taxon>
    </lineage>
</organism>
<dbReference type="GO" id="GO:0050684">
    <property type="term" value="P:regulation of mRNA processing"/>
    <property type="evidence" value="ECO:0007669"/>
    <property type="project" value="TreeGrafter"/>
</dbReference>
<comment type="similarity">
    <text evidence="10">Belongs to the protein kinase superfamily.</text>
</comment>
<dbReference type="AlphaFoldDB" id="A0A2I1CC39"/>
<dbReference type="InterPro" id="IPR008271">
    <property type="entry name" value="Ser/Thr_kinase_AS"/>
</dbReference>
<dbReference type="SMART" id="SM00220">
    <property type="entry name" value="S_TKc"/>
    <property type="match status" value="1"/>
</dbReference>
<keyword evidence="3" id="KW-0808">Transferase</keyword>
<keyword evidence="5 12" id="KW-0418">Kinase</keyword>
<evidence type="ECO:0000313" key="13">
    <source>
        <dbReference type="Proteomes" id="UP000234474"/>
    </source>
</evidence>
<dbReference type="PROSITE" id="PS00108">
    <property type="entry name" value="PROTEIN_KINASE_ST"/>
    <property type="match status" value="1"/>
</dbReference>
<dbReference type="Gene3D" id="1.10.510.10">
    <property type="entry name" value="Transferase(Phosphotransferase) domain 1"/>
    <property type="match status" value="1"/>
</dbReference>
<dbReference type="EC" id="2.7.11.1" evidence="1"/>
<accession>A0A2I1CC39</accession>
<dbReference type="OrthoDB" id="5979581at2759"/>
<evidence type="ECO:0000256" key="3">
    <source>
        <dbReference type="ARBA" id="ARBA00022679"/>
    </source>
</evidence>
<dbReference type="PANTHER" id="PTHR47634:SF9">
    <property type="entry name" value="PROTEIN KINASE DOMAIN-CONTAINING PROTEIN-RELATED"/>
    <property type="match status" value="1"/>
</dbReference>
<evidence type="ECO:0000256" key="8">
    <source>
        <dbReference type="ARBA" id="ARBA00048679"/>
    </source>
</evidence>
<dbReference type="GeneID" id="36536188"/>
<dbReference type="STRING" id="1392255.A0A2I1CC39"/>
<evidence type="ECO:0000256" key="4">
    <source>
        <dbReference type="ARBA" id="ARBA00022741"/>
    </source>
</evidence>
<dbReference type="SUPFAM" id="SSF56112">
    <property type="entry name" value="Protein kinase-like (PK-like)"/>
    <property type="match status" value="1"/>
</dbReference>
<dbReference type="Proteomes" id="UP000234474">
    <property type="component" value="Unassembled WGS sequence"/>
</dbReference>
<dbReference type="OMA" id="PQPFCAP"/>